<dbReference type="EMBL" id="CAJFCV020000003">
    <property type="protein sequence ID" value="CAG9104142.1"/>
    <property type="molecule type" value="Genomic_DNA"/>
</dbReference>
<dbReference type="InterPro" id="IPR023795">
    <property type="entry name" value="Serpin_CS"/>
</dbReference>
<dbReference type="InterPro" id="IPR023796">
    <property type="entry name" value="Serpin_dom"/>
</dbReference>
<dbReference type="Pfam" id="PF03314">
    <property type="entry name" value="DUF273"/>
    <property type="match status" value="1"/>
</dbReference>
<reference evidence="3" key="1">
    <citation type="submission" date="2020-09" db="EMBL/GenBank/DDBJ databases">
        <authorList>
            <person name="Kikuchi T."/>
        </authorList>
    </citation>
    <scope>NUCLEOTIDE SEQUENCE</scope>
    <source>
        <strain evidence="3">Ka4C1</strain>
    </source>
</reference>
<dbReference type="AlphaFoldDB" id="A0A7I8WMF5"/>
<name>A0A7I8WMF5_BURXY</name>
<sequence>MQLFRLRSYNGNRALRRSLTVHRSFKILCFILVLLLLLAFSTNLYSNHSVSYEVAEKTAIKRFNMGKCKPIYGKVSVFVAMRSSEVGRRYTVAQDSLRCYLKGTNYTLFYVDLSNDPEVRRYCTHENVFFRKHCAASVYLSKTDWMLVLDADTAVVNPNHCIEEYIDPRVDLVFYERFFNWEITAGNYLVKNTDFARRFLRQWADYEYNLPDGGFHGYDNGAIHIHVLRTVLPKAVDETEACQTLWANASDYDTYLAYVTCVKFMLGAVRVFPPMLRILKRGHGMARDGVLTNEEFCEADFMLHGYKQNSLDERDWESPFEKPVNLSLCGNGYDGWYWRQNKRVSCRSVHESLAIYERFAADTAVMSSAAFLAAQHQFSTKLLGELATSSSSGNVLLSPISILSVLSMIYSGAVNETKKEFGRTVGYEGGEDEWNSYLGCLLRSFDKEKRNKSYTLESANKIFLKKGFNLKEGFEKKMTKYFDAPFQELDLQKQAEAAGIVNKFVEEKTHNKIKSILSPGDITDDLRILLVNALYFKSSWQERFNPILTSQKEFFVEPKVSRKVRMMKKKSQFIYHDADDLQLLGIPYSGNETYMFMILPKRVEAINSISSVLDGKRLQSLLSRRERQLVNVEIPRFKLEEKTLLNRAMEKIGLKRGFSDDAQFTDIANGKLKINKLLHKVFIETNEEGTEAAAATAGGMFGIRPSMPEVVPDFIANHPFIFFITTKKNDILFEGIIREIKN</sequence>
<dbReference type="SMR" id="A0A7I8WMF5"/>
<dbReference type="InterPro" id="IPR036186">
    <property type="entry name" value="Serpin_sf"/>
</dbReference>
<dbReference type="Gene3D" id="3.30.497.10">
    <property type="entry name" value="Antithrombin, subunit I, domain 2"/>
    <property type="match status" value="1"/>
</dbReference>
<evidence type="ECO:0000313" key="4">
    <source>
        <dbReference type="Proteomes" id="UP000659654"/>
    </source>
</evidence>
<feature type="domain" description="Serpin" evidence="2">
    <location>
        <begin position="380"/>
        <end position="740"/>
    </location>
</feature>
<dbReference type="PANTHER" id="PTHR31562:SF8">
    <property type="entry name" value="ALPHA-1,6-MANNOSYLTRANSFERASE"/>
    <property type="match status" value="1"/>
</dbReference>
<comment type="similarity">
    <text evidence="1">Belongs to the serpin family.</text>
</comment>
<dbReference type="InterPro" id="IPR042178">
    <property type="entry name" value="Serpin_sf_1"/>
</dbReference>
<accession>A0A7I8WMF5</accession>
<dbReference type="InterPro" id="IPR029044">
    <property type="entry name" value="Nucleotide-diphossugar_trans"/>
</dbReference>
<comment type="caution">
    <text evidence="3">The sequence shown here is derived from an EMBL/GenBank/DDBJ whole genome shotgun (WGS) entry which is preliminary data.</text>
</comment>
<dbReference type="CDD" id="cd00172">
    <property type="entry name" value="serpin"/>
    <property type="match status" value="1"/>
</dbReference>
<dbReference type="OrthoDB" id="407658at2759"/>
<dbReference type="Gene3D" id="2.30.39.10">
    <property type="entry name" value="Alpha-1-antitrypsin, domain 1"/>
    <property type="match status" value="1"/>
</dbReference>
<gene>
    <name evidence="3" type="ORF">BXYJ_LOCUS5532</name>
</gene>
<dbReference type="PANTHER" id="PTHR31562">
    <property type="entry name" value="PROTEIN CBG18972"/>
    <property type="match status" value="1"/>
</dbReference>
<dbReference type="PROSITE" id="PS00284">
    <property type="entry name" value="SERPIN"/>
    <property type="match status" value="1"/>
</dbReference>
<organism evidence="3 4">
    <name type="scientific">Bursaphelenchus xylophilus</name>
    <name type="common">Pinewood nematode worm</name>
    <name type="synonym">Aphelenchoides xylophilus</name>
    <dbReference type="NCBI Taxonomy" id="6326"/>
    <lineage>
        <taxon>Eukaryota</taxon>
        <taxon>Metazoa</taxon>
        <taxon>Ecdysozoa</taxon>
        <taxon>Nematoda</taxon>
        <taxon>Chromadorea</taxon>
        <taxon>Rhabditida</taxon>
        <taxon>Tylenchina</taxon>
        <taxon>Tylenchomorpha</taxon>
        <taxon>Aphelenchoidea</taxon>
        <taxon>Aphelenchoididae</taxon>
        <taxon>Bursaphelenchus</taxon>
    </lineage>
</organism>
<evidence type="ECO:0000256" key="1">
    <source>
        <dbReference type="RuleBase" id="RU000411"/>
    </source>
</evidence>
<dbReference type="Pfam" id="PF00079">
    <property type="entry name" value="Serpin"/>
    <property type="match status" value="1"/>
</dbReference>
<dbReference type="InterPro" id="IPR042185">
    <property type="entry name" value="Serpin_sf_2"/>
</dbReference>
<proteinExistence type="inferred from homology"/>
<protein>
    <submittedName>
        <fullName evidence="3">(pine wood nematode) hypothetical protein</fullName>
    </submittedName>
</protein>
<dbReference type="Gene3D" id="3.90.550.10">
    <property type="entry name" value="Spore Coat Polysaccharide Biosynthesis Protein SpsA, Chain A"/>
    <property type="match status" value="1"/>
</dbReference>
<dbReference type="Proteomes" id="UP000659654">
    <property type="component" value="Unassembled WGS sequence"/>
</dbReference>
<dbReference type="InterPro" id="IPR004988">
    <property type="entry name" value="DUF273"/>
</dbReference>
<keyword evidence="4" id="KW-1185">Reference proteome</keyword>
<dbReference type="Proteomes" id="UP000582659">
    <property type="component" value="Unassembled WGS sequence"/>
</dbReference>
<dbReference type="EMBL" id="CAJFDI010000003">
    <property type="protein sequence ID" value="CAD5219145.1"/>
    <property type="molecule type" value="Genomic_DNA"/>
</dbReference>
<dbReference type="SMART" id="SM00093">
    <property type="entry name" value="SERPIN"/>
    <property type="match status" value="1"/>
</dbReference>
<dbReference type="SUPFAM" id="SSF56574">
    <property type="entry name" value="Serpins"/>
    <property type="match status" value="1"/>
</dbReference>
<evidence type="ECO:0000259" key="2">
    <source>
        <dbReference type="SMART" id="SM00093"/>
    </source>
</evidence>
<evidence type="ECO:0000313" key="3">
    <source>
        <dbReference type="EMBL" id="CAD5219145.1"/>
    </source>
</evidence>